<dbReference type="Gene3D" id="2.170.260.10">
    <property type="entry name" value="paz domain"/>
    <property type="match status" value="1"/>
</dbReference>
<reference evidence="5" key="1">
    <citation type="submission" date="2022-11" db="UniProtKB">
        <authorList>
            <consortium name="WormBaseParasite"/>
        </authorList>
    </citation>
    <scope>IDENTIFICATION</scope>
</reference>
<dbReference type="InterPro" id="IPR036397">
    <property type="entry name" value="RNaseH_sf"/>
</dbReference>
<dbReference type="SUPFAM" id="SSF53098">
    <property type="entry name" value="Ribonuclease H-like"/>
    <property type="match status" value="1"/>
</dbReference>
<organism evidence="4 5">
    <name type="scientific">Meloidogyne incognita</name>
    <name type="common">Southern root-knot nematode worm</name>
    <name type="synonym">Oxyuris incognita</name>
    <dbReference type="NCBI Taxonomy" id="6306"/>
    <lineage>
        <taxon>Eukaryota</taxon>
        <taxon>Metazoa</taxon>
        <taxon>Ecdysozoa</taxon>
        <taxon>Nematoda</taxon>
        <taxon>Chromadorea</taxon>
        <taxon>Rhabditida</taxon>
        <taxon>Tylenchina</taxon>
        <taxon>Tylenchomorpha</taxon>
        <taxon>Tylenchoidea</taxon>
        <taxon>Meloidogynidae</taxon>
        <taxon>Meloidogyninae</taxon>
        <taxon>Meloidogyne</taxon>
        <taxon>Meloidogyne incognita group</taxon>
    </lineage>
</organism>
<dbReference type="InterPro" id="IPR003100">
    <property type="entry name" value="PAZ_dom"/>
</dbReference>
<name>A0A914M1I2_MELIC</name>
<feature type="domain" description="PAZ" evidence="2">
    <location>
        <begin position="260"/>
        <end position="373"/>
    </location>
</feature>
<keyword evidence="4" id="KW-1185">Reference proteome</keyword>
<dbReference type="Gene3D" id="3.40.50.2300">
    <property type="match status" value="1"/>
</dbReference>
<evidence type="ECO:0000259" key="3">
    <source>
        <dbReference type="PROSITE" id="PS50822"/>
    </source>
</evidence>
<dbReference type="SMART" id="SM00949">
    <property type="entry name" value="PAZ"/>
    <property type="match status" value="1"/>
</dbReference>
<protein>
    <submittedName>
        <fullName evidence="5">Uncharacterized protein</fullName>
    </submittedName>
</protein>
<dbReference type="Pfam" id="PF02170">
    <property type="entry name" value="PAZ"/>
    <property type="match status" value="1"/>
</dbReference>
<dbReference type="CDD" id="cd02846">
    <property type="entry name" value="PAZ_argonaute_like"/>
    <property type="match status" value="1"/>
</dbReference>
<dbReference type="Proteomes" id="UP000887563">
    <property type="component" value="Unplaced"/>
</dbReference>
<dbReference type="Pfam" id="PF02171">
    <property type="entry name" value="Piwi"/>
    <property type="match status" value="1"/>
</dbReference>
<dbReference type="Gene3D" id="3.30.420.10">
    <property type="entry name" value="Ribonuclease H-like superfamily/Ribonuclease H"/>
    <property type="match status" value="1"/>
</dbReference>
<dbReference type="WBParaSite" id="Minc3s00893g18589">
    <property type="protein sequence ID" value="Minc3s00893g18589"/>
    <property type="gene ID" value="Minc3s00893g18589"/>
</dbReference>
<evidence type="ECO:0000313" key="5">
    <source>
        <dbReference type="WBParaSite" id="Minc3s00893g18589"/>
    </source>
</evidence>
<dbReference type="AlphaFoldDB" id="A0A914M1I2"/>
<dbReference type="PROSITE" id="PS50822">
    <property type="entry name" value="PIWI"/>
    <property type="match status" value="1"/>
</dbReference>
<feature type="domain" description="Piwi" evidence="3">
    <location>
        <begin position="542"/>
        <end position="898"/>
    </location>
</feature>
<dbReference type="InterPro" id="IPR003165">
    <property type="entry name" value="Piwi"/>
</dbReference>
<comment type="similarity">
    <text evidence="1">Belongs to the argonaute family.</text>
</comment>
<dbReference type="SMART" id="SM00950">
    <property type="entry name" value="Piwi"/>
    <property type="match status" value="1"/>
</dbReference>
<dbReference type="PANTHER" id="PTHR22891">
    <property type="entry name" value="EUKARYOTIC TRANSLATION INITIATION FACTOR 2C"/>
    <property type="match status" value="1"/>
</dbReference>
<sequence length="988" mass="112240">MASTLEQDVVLPAKVTNSGSAPTAAHIGVLLNGYQMDIRKTVPQVFQFELTFVGERTVNVQGQQNVKKQQFERGPRNDESKETRRRLIWSLFQQLLDQNRDVFGDNKKTFTYDCATLLYSISDLGMKPGAKREFVLNVDRNALEDRAKAYIRNTERIVAYLLRTETVNLKNAVQSYLQGDRSVVQFLELLSSQRMFEKGQHYSFGNRLYDQESTVQLQGVPQILKSGMQKNVRFVGETLQNAMPILQIDPKKSAFFPGVDLLNFVCDFLGVNHPDVIMQNMGRYFDQMNKQIKGLVLQTTHLPENQVTFANSGLTNRPANEITFQREGQTISVVQHFQQTYHLNLRFGRLPCVIQKAGPKESFYPMELVKIVQGQRVPIDKQTPKLTEQMIRQCQVLPAAMQEQITIQRDQGMLQNMNSYFTAHNVRIDPHLCKTEASMLFPPAIQYNPDRVEPSQNGALDWKLIGGGAQNRRFTNPVEWPKLWAVVILQNCVQMDQCHLFKQLNVGVLEMQCYHNVLIIIRSRALIMSVRSSNFYATHRCMFVLFFADGKERAHAGDFHHVMKYCEQKYDILTQHVGPKMMSKGVGGGGGGAMIFENILMKTNLKMGGSNFNIVTPDVFKRAIRNNNDVFSEIWMGGRRMFFGIGMSHAPPQTLFERQTGKAPAIPTVVGMAYTTSREMLKLRGTYWFQQARTTIMKEEQMRPLVDAVKNALYIYETENGDQFPEHLIVFRGGASEGEFKKVSRWEGGAIELACKEIAHERKGKFNIPAITIVVCQRQSNYRIVPERINSRGRAPEQNCQPGTVVDKGVMNAALTEFLLIPHKALQGTAQPLRCTVVHEFRPPQGPSARMPQMKLEEIEYITYALAYSHGICAMSTAVPGVLYSADELAKRGRNNWKMHTSDGSNAQVFELPPPGQGQEEAIQALDNQRTSYFAEVTDQLNPKIPNEILGLKNWKNMLGGFTFSFLKKSLSIMLYLNTCLFFFPFLF</sequence>
<dbReference type="InterPro" id="IPR036085">
    <property type="entry name" value="PAZ_dom_sf"/>
</dbReference>
<evidence type="ECO:0000256" key="1">
    <source>
        <dbReference type="RuleBase" id="RU361178"/>
    </source>
</evidence>
<proteinExistence type="inferred from homology"/>
<dbReference type="InterPro" id="IPR012337">
    <property type="entry name" value="RNaseH-like_sf"/>
</dbReference>
<dbReference type="SUPFAM" id="SSF101690">
    <property type="entry name" value="PAZ domain"/>
    <property type="match status" value="1"/>
</dbReference>
<dbReference type="GO" id="GO:0003723">
    <property type="term" value="F:RNA binding"/>
    <property type="evidence" value="ECO:0007669"/>
    <property type="project" value="InterPro"/>
</dbReference>
<dbReference type="PROSITE" id="PS50821">
    <property type="entry name" value="PAZ"/>
    <property type="match status" value="1"/>
</dbReference>
<evidence type="ECO:0000259" key="2">
    <source>
        <dbReference type="PROSITE" id="PS50821"/>
    </source>
</evidence>
<evidence type="ECO:0000313" key="4">
    <source>
        <dbReference type="Proteomes" id="UP000887563"/>
    </source>
</evidence>
<accession>A0A914M1I2</accession>